<feature type="domain" description="G-protein coupled receptors family 1 profile" evidence="9">
    <location>
        <begin position="39"/>
        <end position="468"/>
    </location>
</feature>
<evidence type="ECO:0000259" key="9">
    <source>
        <dbReference type="PROSITE" id="PS50262"/>
    </source>
</evidence>
<name>A7SN11_NEMVE</name>
<dbReference type="InterPro" id="IPR000276">
    <property type="entry name" value="GPCR_Rhodpsn"/>
</dbReference>
<dbReference type="GO" id="GO:0007602">
    <property type="term" value="P:phototransduction"/>
    <property type="evidence" value="ECO:0000318"/>
    <property type="project" value="GO_Central"/>
</dbReference>
<gene>
    <name evidence="10" type="ORF">NEMVEDRAFT_v1g214774</name>
</gene>
<dbReference type="InParanoid" id="A7SN11"/>
<dbReference type="Pfam" id="PF00001">
    <property type="entry name" value="7tm_1"/>
    <property type="match status" value="1"/>
</dbReference>
<dbReference type="eggNOG" id="KOG3656">
    <property type="taxonomic scope" value="Eukaryota"/>
</dbReference>
<dbReference type="HOGENOM" id="CLU_520037_0_0_1"/>
<dbReference type="InterPro" id="IPR050125">
    <property type="entry name" value="GPCR_opsins"/>
</dbReference>
<dbReference type="Gene3D" id="1.20.1070.10">
    <property type="entry name" value="Rhodopsin 7-helix transmembrane proteins"/>
    <property type="match status" value="2"/>
</dbReference>
<dbReference type="PANTHER" id="PTHR24240">
    <property type="entry name" value="OPSIN"/>
    <property type="match status" value="1"/>
</dbReference>
<protein>
    <recommendedName>
        <fullName evidence="9">G-protein coupled receptors family 1 profile domain-containing protein</fullName>
    </recommendedName>
</protein>
<evidence type="ECO:0000313" key="10">
    <source>
        <dbReference type="EMBL" id="EDO34926.1"/>
    </source>
</evidence>
<dbReference type="AlphaFoldDB" id="A7SN11"/>
<dbReference type="PROSITE" id="PS50262">
    <property type="entry name" value="G_PROTEIN_RECEP_F1_2"/>
    <property type="match status" value="1"/>
</dbReference>
<feature type="transmembrane region" description="Helical" evidence="8">
    <location>
        <begin position="185"/>
        <end position="210"/>
    </location>
</feature>
<comment type="subcellular location">
    <subcellularLocation>
        <location evidence="1">Membrane</location>
        <topology evidence="1">Multi-pass membrane protein</topology>
    </subcellularLocation>
</comment>
<evidence type="ECO:0000256" key="5">
    <source>
        <dbReference type="ARBA" id="ARBA00023136"/>
    </source>
</evidence>
<dbReference type="GO" id="GO:0005886">
    <property type="term" value="C:plasma membrane"/>
    <property type="evidence" value="ECO:0000318"/>
    <property type="project" value="GO_Central"/>
</dbReference>
<keyword evidence="3 8" id="KW-1133">Transmembrane helix</keyword>
<feature type="transmembrane region" description="Helical" evidence="8">
    <location>
        <begin position="60"/>
        <end position="86"/>
    </location>
</feature>
<dbReference type="FunFam" id="1.20.1070.10:FF:001194">
    <property type="entry name" value="Predicted protein"/>
    <property type="match status" value="1"/>
</dbReference>
<feature type="transmembrane region" description="Helical" evidence="8">
    <location>
        <begin position="271"/>
        <end position="289"/>
    </location>
</feature>
<organism evidence="10 11">
    <name type="scientific">Nematostella vectensis</name>
    <name type="common">Starlet sea anemone</name>
    <dbReference type="NCBI Taxonomy" id="45351"/>
    <lineage>
        <taxon>Eukaryota</taxon>
        <taxon>Metazoa</taxon>
        <taxon>Cnidaria</taxon>
        <taxon>Anthozoa</taxon>
        <taxon>Hexacorallia</taxon>
        <taxon>Actiniaria</taxon>
        <taxon>Edwardsiidae</taxon>
        <taxon>Nematostella</taxon>
    </lineage>
</organism>
<feature type="transmembrane region" description="Helical" evidence="8">
    <location>
        <begin position="321"/>
        <end position="339"/>
    </location>
</feature>
<feature type="transmembrane region" description="Helical" evidence="8">
    <location>
        <begin position="22"/>
        <end position="48"/>
    </location>
</feature>
<dbReference type="EMBL" id="DS469715">
    <property type="protein sequence ID" value="EDO34926.1"/>
    <property type="molecule type" value="Genomic_DNA"/>
</dbReference>
<dbReference type="FunFam" id="1.20.1070.10:FF:001189">
    <property type="entry name" value="Predicted protein"/>
    <property type="match status" value="1"/>
</dbReference>
<dbReference type="GO" id="GO:0008020">
    <property type="term" value="F:G protein-coupled photoreceptor activity"/>
    <property type="evidence" value="ECO:0000318"/>
    <property type="project" value="GO_Central"/>
</dbReference>
<feature type="transmembrane region" description="Helical" evidence="8">
    <location>
        <begin position="138"/>
        <end position="159"/>
    </location>
</feature>
<reference evidence="10 11" key="1">
    <citation type="journal article" date="2007" name="Science">
        <title>Sea anemone genome reveals ancestral eumetazoan gene repertoire and genomic organization.</title>
        <authorList>
            <person name="Putnam N.H."/>
            <person name="Srivastava M."/>
            <person name="Hellsten U."/>
            <person name="Dirks B."/>
            <person name="Chapman J."/>
            <person name="Salamov A."/>
            <person name="Terry A."/>
            <person name="Shapiro H."/>
            <person name="Lindquist E."/>
            <person name="Kapitonov V.V."/>
            <person name="Jurka J."/>
            <person name="Genikhovich G."/>
            <person name="Grigoriev I.V."/>
            <person name="Lucas S.M."/>
            <person name="Steele R.E."/>
            <person name="Finnerty J.R."/>
            <person name="Technau U."/>
            <person name="Martindale M.Q."/>
            <person name="Rokhsar D.S."/>
        </authorList>
    </citation>
    <scope>NUCLEOTIDE SEQUENCE [LARGE SCALE GENOMIC DNA]</scope>
    <source>
        <strain evidence="11">CH2 X CH6</strain>
    </source>
</reference>
<feature type="transmembrane region" description="Helical" evidence="8">
    <location>
        <begin position="345"/>
        <end position="364"/>
    </location>
</feature>
<keyword evidence="7" id="KW-0807">Transducer</keyword>
<sequence length="524" mass="58002">MPGVSSSWNEANSTTPWGSEGLVAYGVVMSLILTTGLTANILTIIVLMRREHRSKVITPFMINVAVLDLIIIALGYPVAIIANFTGIRMKEGDSQCQWTAFINGATGIAAIITLTAMSIVMRNTITHPIVKKRLSCKYLFGSLCAIWTYGILTMLPPLVGWSKFVPGAAKVSCGPDWETQNASTLSYNIVLLIVGFVIPVGIISACYLNIFRFLRSQPVPPAFICIVFSTLVIMFPRFLSSQPVPPAFICIVFSTLVIMFPRFLRSQPVPPAFICIVFSTLVIMFPRFLRSQPVPPAFICIVFSTLVIMFPRFLRSLPVPPAFICIVFSTLVIMFPRFLRSQPVPPAFICIVFSTLVIMFARVLRSQPVPPAFICIVFSTLVIMFPRFLRSQPVPPAFISITSRRRRAHLRIARMILVSIISFVISWSPYCVVSVIAMVQRAPALSQGFAEIPELMAKASVVYNPLVFTVMNRGFRRSLCLIVPCLGCSVGHGISGRDGLYIWLGMKDLTDRSSVISNVAVKKR</sequence>
<evidence type="ECO:0000256" key="2">
    <source>
        <dbReference type="ARBA" id="ARBA00022692"/>
    </source>
</evidence>
<keyword evidence="2 8" id="KW-0812">Transmembrane</keyword>
<feature type="transmembrane region" description="Helical" evidence="8">
    <location>
        <begin position="98"/>
        <end position="117"/>
    </location>
</feature>
<feature type="transmembrane region" description="Helical" evidence="8">
    <location>
        <begin position="245"/>
        <end position="264"/>
    </location>
</feature>
<feature type="transmembrane region" description="Helical" evidence="8">
    <location>
        <begin position="295"/>
        <end position="314"/>
    </location>
</feature>
<dbReference type="SUPFAM" id="SSF81321">
    <property type="entry name" value="Family A G protein-coupled receptor-like"/>
    <property type="match status" value="2"/>
</dbReference>
<dbReference type="PhylomeDB" id="A7SN11"/>
<proteinExistence type="predicted"/>
<evidence type="ECO:0000256" key="3">
    <source>
        <dbReference type="ARBA" id="ARBA00022989"/>
    </source>
</evidence>
<evidence type="ECO:0000256" key="4">
    <source>
        <dbReference type="ARBA" id="ARBA00023040"/>
    </source>
</evidence>
<dbReference type="GO" id="GO:0007186">
    <property type="term" value="P:G protein-coupled receptor signaling pathway"/>
    <property type="evidence" value="ECO:0000318"/>
    <property type="project" value="GO_Central"/>
</dbReference>
<evidence type="ECO:0000256" key="6">
    <source>
        <dbReference type="ARBA" id="ARBA00023170"/>
    </source>
</evidence>
<keyword evidence="6" id="KW-0675">Receptor</keyword>
<dbReference type="GO" id="GO:0071482">
    <property type="term" value="P:cellular response to light stimulus"/>
    <property type="evidence" value="ECO:0000318"/>
    <property type="project" value="GO_Central"/>
</dbReference>
<keyword evidence="11" id="KW-1185">Reference proteome</keyword>
<evidence type="ECO:0000256" key="1">
    <source>
        <dbReference type="ARBA" id="ARBA00004141"/>
    </source>
</evidence>
<feature type="transmembrane region" description="Helical" evidence="8">
    <location>
        <begin position="412"/>
        <end position="439"/>
    </location>
</feature>
<evidence type="ECO:0000256" key="7">
    <source>
        <dbReference type="ARBA" id="ARBA00023224"/>
    </source>
</evidence>
<dbReference type="PRINTS" id="PR00237">
    <property type="entry name" value="GPCRRHODOPSN"/>
</dbReference>
<dbReference type="InterPro" id="IPR017452">
    <property type="entry name" value="GPCR_Rhodpsn_7TM"/>
</dbReference>
<keyword evidence="5 8" id="KW-0472">Membrane</keyword>
<accession>A7SN11</accession>
<dbReference type="Proteomes" id="UP000001593">
    <property type="component" value="Unassembled WGS sequence"/>
</dbReference>
<evidence type="ECO:0000313" key="11">
    <source>
        <dbReference type="Proteomes" id="UP000001593"/>
    </source>
</evidence>
<evidence type="ECO:0000256" key="8">
    <source>
        <dbReference type="SAM" id="Phobius"/>
    </source>
</evidence>
<feature type="transmembrane region" description="Helical" evidence="8">
    <location>
        <begin position="371"/>
        <end position="389"/>
    </location>
</feature>
<feature type="transmembrane region" description="Helical" evidence="8">
    <location>
        <begin position="222"/>
        <end position="239"/>
    </location>
</feature>
<keyword evidence="4" id="KW-0297">G-protein coupled receptor</keyword>